<dbReference type="EMBL" id="GL380027">
    <property type="protein sequence ID" value="EGT43298.1"/>
    <property type="molecule type" value="Genomic_DNA"/>
</dbReference>
<organism evidence="2">
    <name type="scientific">Caenorhabditis brenneri</name>
    <name type="common">Nematode worm</name>
    <dbReference type="NCBI Taxonomy" id="135651"/>
    <lineage>
        <taxon>Eukaryota</taxon>
        <taxon>Metazoa</taxon>
        <taxon>Ecdysozoa</taxon>
        <taxon>Nematoda</taxon>
        <taxon>Chromadorea</taxon>
        <taxon>Rhabditida</taxon>
        <taxon>Rhabditina</taxon>
        <taxon>Rhabditomorpha</taxon>
        <taxon>Rhabditoidea</taxon>
        <taxon>Rhabditidae</taxon>
        <taxon>Peloderinae</taxon>
        <taxon>Caenorhabditis</taxon>
    </lineage>
</organism>
<dbReference type="Proteomes" id="UP000008068">
    <property type="component" value="Unassembled WGS sequence"/>
</dbReference>
<evidence type="ECO:0000313" key="1">
    <source>
        <dbReference type="EMBL" id="EGT43298.1"/>
    </source>
</evidence>
<keyword evidence="2" id="KW-1185">Reference proteome</keyword>
<name>G0P2L4_CAEBE</name>
<evidence type="ECO:0000313" key="2">
    <source>
        <dbReference type="Proteomes" id="UP000008068"/>
    </source>
</evidence>
<reference evidence="2" key="1">
    <citation type="submission" date="2011-07" db="EMBL/GenBank/DDBJ databases">
        <authorList>
            <consortium name="Caenorhabditis brenneri Sequencing and Analysis Consortium"/>
            <person name="Wilson R.K."/>
        </authorList>
    </citation>
    <scope>NUCLEOTIDE SEQUENCE [LARGE SCALE GENOMIC DNA]</scope>
    <source>
        <strain evidence="2">PB2801</strain>
    </source>
</reference>
<sequence>MPFPPFRGLPNQQFHPSDPRHPMYHPHQALLQSGSKHPEDPVVNVWLCFFNHSQIVMWRDSSEALHVVVPIHERFVNACKTNTETETLKPLLFHQTWFNRFNTWLLSLETVNA</sequence>
<protein>
    <submittedName>
        <fullName evidence="1">Uncharacterized protein</fullName>
    </submittedName>
</protein>
<gene>
    <name evidence="1" type="ORF">CAEBREN_32380</name>
</gene>
<dbReference type="AlphaFoldDB" id="G0P2L4"/>
<dbReference type="InParanoid" id="G0P2L4"/>
<proteinExistence type="predicted"/>
<accession>G0P2L4</accession>
<dbReference type="HOGENOM" id="CLU_2135689_0_0_1"/>